<dbReference type="PANTHER" id="PTHR42685">
    <property type="entry name" value="GERANYLGERANYL DIPHOSPHATE REDUCTASE"/>
    <property type="match status" value="1"/>
</dbReference>
<proteinExistence type="predicted"/>
<dbReference type="GO" id="GO:0045550">
    <property type="term" value="F:geranylgeranyl reductase activity"/>
    <property type="evidence" value="ECO:0007669"/>
    <property type="project" value="TreeGrafter"/>
</dbReference>
<dbReference type="Gene3D" id="3.50.50.60">
    <property type="entry name" value="FAD/NAD(P)-binding domain"/>
    <property type="match status" value="1"/>
</dbReference>
<reference evidence="1 2" key="1">
    <citation type="journal article" date="2022" name="Nat. Plants">
        <title>Genomes of leafy and leafless Platanthera orchids illuminate the evolution of mycoheterotrophy.</title>
        <authorList>
            <person name="Li M.H."/>
            <person name="Liu K.W."/>
            <person name="Li Z."/>
            <person name="Lu H.C."/>
            <person name="Ye Q.L."/>
            <person name="Zhang D."/>
            <person name="Wang J.Y."/>
            <person name="Li Y.F."/>
            <person name="Zhong Z.M."/>
            <person name="Liu X."/>
            <person name="Yu X."/>
            <person name="Liu D.K."/>
            <person name="Tu X.D."/>
            <person name="Liu B."/>
            <person name="Hao Y."/>
            <person name="Liao X.Y."/>
            <person name="Jiang Y.T."/>
            <person name="Sun W.H."/>
            <person name="Chen J."/>
            <person name="Chen Y.Q."/>
            <person name="Ai Y."/>
            <person name="Zhai J.W."/>
            <person name="Wu S.S."/>
            <person name="Zhou Z."/>
            <person name="Hsiao Y.Y."/>
            <person name="Wu W.L."/>
            <person name="Chen Y.Y."/>
            <person name="Lin Y.F."/>
            <person name="Hsu J.L."/>
            <person name="Li C.Y."/>
            <person name="Wang Z.W."/>
            <person name="Zhao X."/>
            <person name="Zhong W.Y."/>
            <person name="Ma X.K."/>
            <person name="Ma L."/>
            <person name="Huang J."/>
            <person name="Chen G.Z."/>
            <person name="Huang M.Z."/>
            <person name="Huang L."/>
            <person name="Peng D.H."/>
            <person name="Luo Y.B."/>
            <person name="Zou S.Q."/>
            <person name="Chen S.P."/>
            <person name="Lan S."/>
            <person name="Tsai W.C."/>
            <person name="Van de Peer Y."/>
            <person name="Liu Z.J."/>
        </authorList>
    </citation>
    <scope>NUCLEOTIDE SEQUENCE [LARGE SCALE GENOMIC DNA]</scope>
    <source>
        <strain evidence="1">Lor287</strain>
    </source>
</reference>
<name>A0AAP0BLU2_9ASPA</name>
<evidence type="ECO:0000313" key="2">
    <source>
        <dbReference type="Proteomes" id="UP001418222"/>
    </source>
</evidence>
<dbReference type="InterPro" id="IPR036188">
    <property type="entry name" value="FAD/NAD-bd_sf"/>
</dbReference>
<evidence type="ECO:0000313" key="1">
    <source>
        <dbReference type="EMBL" id="KAK8943236.1"/>
    </source>
</evidence>
<comment type="caution">
    <text evidence="1">The sequence shown here is derived from an EMBL/GenBank/DDBJ whole genome shotgun (WGS) entry which is preliminary data.</text>
</comment>
<dbReference type="PANTHER" id="PTHR42685:SF4">
    <property type="entry name" value="GERANYLGERANYL DIPHOSPHATE REDUCTASE, CHLOROPLASTIC"/>
    <property type="match status" value="1"/>
</dbReference>
<organism evidence="1 2">
    <name type="scientific">Platanthera zijinensis</name>
    <dbReference type="NCBI Taxonomy" id="2320716"/>
    <lineage>
        <taxon>Eukaryota</taxon>
        <taxon>Viridiplantae</taxon>
        <taxon>Streptophyta</taxon>
        <taxon>Embryophyta</taxon>
        <taxon>Tracheophyta</taxon>
        <taxon>Spermatophyta</taxon>
        <taxon>Magnoliopsida</taxon>
        <taxon>Liliopsida</taxon>
        <taxon>Asparagales</taxon>
        <taxon>Orchidaceae</taxon>
        <taxon>Orchidoideae</taxon>
        <taxon>Orchideae</taxon>
        <taxon>Orchidinae</taxon>
        <taxon>Platanthera</taxon>
    </lineage>
</organism>
<dbReference type="EMBL" id="JBBWWQ010000007">
    <property type="protein sequence ID" value="KAK8943236.1"/>
    <property type="molecule type" value="Genomic_DNA"/>
</dbReference>
<protein>
    <submittedName>
        <fullName evidence="1">Uncharacterized protein</fullName>
    </submittedName>
</protein>
<dbReference type="GO" id="GO:0009535">
    <property type="term" value="C:chloroplast thylakoid membrane"/>
    <property type="evidence" value="ECO:0007669"/>
    <property type="project" value="TreeGrafter"/>
</dbReference>
<dbReference type="GO" id="GO:0015995">
    <property type="term" value="P:chlorophyll biosynthetic process"/>
    <property type="evidence" value="ECO:0007669"/>
    <property type="project" value="TreeGrafter"/>
</dbReference>
<gene>
    <name evidence="1" type="ORF">KSP39_PZI009628</name>
</gene>
<dbReference type="InterPro" id="IPR050407">
    <property type="entry name" value="Geranylgeranyl_reductase"/>
</dbReference>
<keyword evidence="2" id="KW-1185">Reference proteome</keyword>
<dbReference type="Proteomes" id="UP001418222">
    <property type="component" value="Unassembled WGS sequence"/>
</dbReference>
<sequence length="98" mass="11004">MLACRVQNRVALVGDAAGFVTKCSDEGIYFVAKSVRMGTGAIVEGSDMGTRMIDEADLRNNLKKFDKTYRPTYKVLDVLQKVFCRSNSSRRPLWIILP</sequence>
<accession>A0AAP0BLU2</accession>
<dbReference type="AlphaFoldDB" id="A0AAP0BLU2"/>